<feature type="compositionally biased region" description="Basic and acidic residues" evidence="1">
    <location>
        <begin position="403"/>
        <end position="413"/>
    </location>
</feature>
<reference evidence="2 3" key="1">
    <citation type="submission" date="2017-03" db="EMBL/GenBank/DDBJ databases">
        <title>Genomes of endolithic fungi from Antarctica.</title>
        <authorList>
            <person name="Coleine C."/>
            <person name="Masonjones S."/>
            <person name="Stajich J.E."/>
        </authorList>
    </citation>
    <scope>NUCLEOTIDE SEQUENCE [LARGE SCALE GENOMIC DNA]</scope>
    <source>
        <strain evidence="2 3">CCFEE 6314</strain>
    </source>
</reference>
<dbReference type="PANTHER" id="PTHR37015">
    <property type="entry name" value="REVERSE TRANSCRIPTASE DOMAIN-CONTAINING PROTEIN"/>
    <property type="match status" value="1"/>
</dbReference>
<proteinExistence type="predicted"/>
<gene>
    <name evidence="2" type="ORF">B0A52_08957</name>
</gene>
<sequence>MASNALPETLRSVTSTKIKELKKQRRQYEASKNTILRSADNAPDGLEETRLLLEGICRLEGVRVVEDGSSGSDSGAIVTDAQCRRRNQQLFLLQAQKDPAFSSRLVDDIRSDILQDLELQSIQHEHAQFFSELVTEWLSDTPVPPSTETKSADDSAFESIGRKEMHEQRAQWESIVFSQCQLDEDKISAYLDKLFNTDMVVSHALKAVRDATIRTCETFQSDREFFNADKLVNTVQGLLQTDLLSPEKANVLKSFKTNPDVLQEVADVLNMRFASLHTWEWTTVNGAISIEQRRQLNGKYRVFMDEDVLDALLLHAIGMKFAVHFKACFTSFFNSPAWKSATRQISKVDRDRREYFLGTDNGSGSSSTVEAKRRALYKCDYFLTQLPVSETEGTRGYGDEDDQQSKDSPRKSPIETKQSLLHLLVTESFLARHLRPGASHAVIRSDFQWFGPSLPHETIFACLKFFGVTDHWLQFFRNFLTAPMRFIQDGPDGQFQVRSRGVPMSHALSDVFGEVVLFAMDFAVNSTTSSYLYRLHDDFWFWGAEDLCVRAWNSMTTFASVMGIEFNKEKTGTVVFDQGSISRQTEDSDLDSDSDSDLVENEVKKPGLPKGEVRWGFLQLDAISGQFVIDQGMVDAHIQELKRQLAHCTSIFSYIQAYNAYLARFFSNNFGKPSIAFGRTHVDNMIDTFTRIEKAIFPNQSITDHLNKLAAERFGVRGIPDGVWYWPVQMGGMDLQNPLVTLYCVREHLRSTPSQILKSALEQDELDYLSHKQRFSQRSLTSFRTSRHNFGDTFMARDEYLRYREERSENLGAAFSKILAVPSEFSVLETCEITSWLEDLPVVPRGTKRTTPGISKPFASMKPYWKWILAVYGSQIVEKYGSIQIVDASQVPLGMADAHASVSDDDACSRDHTPAQENTAAMSMNRILIELSTLMPQTQFHDHRQHLGFDLDADSTGHRGTLRQLSTTETAKARSLFLTLHVLFPHHLLPALDLLDRSLLTRLHYGAQEVADGVSEGEQTTPGLDKASDVFYVQSSSALSGTGRKTAAINRTAVYYEARLDSWNCTCPAFAVDMASGLMRMDHGHGDNAVNEENYGWDKGQARSMDEPWRFGGALTLLASEYTTNDGEDDTRVDSGHGVGVPVCKHILAAALARAAPALFGASVAERHATRKELAGWGGGWGELGGRF</sequence>
<feature type="region of interest" description="Disordered" evidence="1">
    <location>
        <begin position="391"/>
        <end position="413"/>
    </location>
</feature>
<dbReference type="OrthoDB" id="74545at2759"/>
<protein>
    <recommendedName>
        <fullName evidence="4">Reverse transcriptase domain-containing protein</fullName>
    </recommendedName>
</protein>
<dbReference type="EMBL" id="NAJM01000056">
    <property type="protein sequence ID" value="RVX66764.1"/>
    <property type="molecule type" value="Genomic_DNA"/>
</dbReference>
<name>A0A438MSV0_EXOME</name>
<evidence type="ECO:0008006" key="4">
    <source>
        <dbReference type="Google" id="ProtNLM"/>
    </source>
</evidence>
<dbReference type="AlphaFoldDB" id="A0A438MSV0"/>
<evidence type="ECO:0000256" key="1">
    <source>
        <dbReference type="SAM" id="MobiDB-lite"/>
    </source>
</evidence>
<dbReference type="VEuPathDB" id="FungiDB:PV10_09186"/>
<dbReference type="Proteomes" id="UP000288859">
    <property type="component" value="Unassembled WGS sequence"/>
</dbReference>
<organism evidence="2 3">
    <name type="scientific">Exophiala mesophila</name>
    <name type="common">Black yeast-like fungus</name>
    <dbReference type="NCBI Taxonomy" id="212818"/>
    <lineage>
        <taxon>Eukaryota</taxon>
        <taxon>Fungi</taxon>
        <taxon>Dikarya</taxon>
        <taxon>Ascomycota</taxon>
        <taxon>Pezizomycotina</taxon>
        <taxon>Eurotiomycetes</taxon>
        <taxon>Chaetothyriomycetidae</taxon>
        <taxon>Chaetothyriales</taxon>
        <taxon>Herpotrichiellaceae</taxon>
        <taxon>Exophiala</taxon>
    </lineage>
</organism>
<evidence type="ECO:0000313" key="2">
    <source>
        <dbReference type="EMBL" id="RVX66764.1"/>
    </source>
</evidence>
<dbReference type="PANTHER" id="PTHR37015:SF2">
    <property type="entry name" value="REVERSE TRANSCRIPTASE DOMAIN-CONTAINING PROTEIN"/>
    <property type="match status" value="1"/>
</dbReference>
<accession>A0A438MSV0</accession>
<evidence type="ECO:0000313" key="3">
    <source>
        <dbReference type="Proteomes" id="UP000288859"/>
    </source>
</evidence>
<comment type="caution">
    <text evidence="2">The sequence shown here is derived from an EMBL/GenBank/DDBJ whole genome shotgun (WGS) entry which is preliminary data.</text>
</comment>